<organism evidence="14 15">
    <name type="scientific">Paeniglutamicibacter sulfureus</name>
    <dbReference type="NCBI Taxonomy" id="43666"/>
    <lineage>
        <taxon>Bacteria</taxon>
        <taxon>Bacillati</taxon>
        <taxon>Actinomycetota</taxon>
        <taxon>Actinomycetes</taxon>
        <taxon>Micrococcales</taxon>
        <taxon>Micrococcaceae</taxon>
        <taxon>Paeniglutamicibacter</taxon>
    </lineage>
</organism>
<feature type="compositionally biased region" description="Basic and acidic residues" evidence="12">
    <location>
        <begin position="588"/>
        <end position="603"/>
    </location>
</feature>
<dbReference type="RefSeq" id="WP_310289853.1">
    <property type="nucleotide sequence ID" value="NZ_BAAAWO010000001.1"/>
</dbReference>
<feature type="compositionally biased region" description="Polar residues" evidence="12">
    <location>
        <begin position="652"/>
        <end position="664"/>
    </location>
</feature>
<feature type="compositionally biased region" description="Low complexity" evidence="12">
    <location>
        <begin position="444"/>
        <end position="459"/>
    </location>
</feature>
<evidence type="ECO:0000256" key="3">
    <source>
        <dbReference type="ARBA" id="ARBA00022679"/>
    </source>
</evidence>
<feature type="compositionally biased region" description="Low complexity" evidence="12">
    <location>
        <begin position="636"/>
        <end position="651"/>
    </location>
</feature>
<keyword evidence="3 14" id="KW-0808">Transferase</keyword>
<dbReference type="NCBIfam" id="NF005846">
    <property type="entry name" value="PRK07764.1-6"/>
    <property type="match status" value="1"/>
</dbReference>
<feature type="compositionally biased region" description="Low complexity" evidence="12">
    <location>
        <begin position="981"/>
        <end position="990"/>
    </location>
</feature>
<dbReference type="InterPro" id="IPR012763">
    <property type="entry name" value="DNA_pol_III_sug/sutau_N"/>
</dbReference>
<evidence type="ECO:0000256" key="9">
    <source>
        <dbReference type="ARBA" id="ARBA00022840"/>
    </source>
</evidence>
<dbReference type="InterPro" id="IPR027417">
    <property type="entry name" value="P-loop_NTPase"/>
</dbReference>
<dbReference type="Pfam" id="PF22608">
    <property type="entry name" value="DNAX_ATPase_lid"/>
    <property type="match status" value="1"/>
</dbReference>
<sequence>MSTALYRRYRPDNFADVIGQEHVTTPLMTALEKNRVNHAYLFSGPRGCGKTTSARILARCLNCAQGPTPTPCGTCPSCIELASGGPGSLDVIEIDAASHGGVDDARDLRERATFAPVRDRYKIFIIDEAHMVTSAGFNALLKIVEEPPEHIKFIFATTEPDKVIGTIRSRTHHYPFRLVPPEPLIKYLEYLCTAEGVTVAPGVLSLVIRAGGGSVRDSLSVLDQLIAGAGPGGLDYELAVSLLGYTHASLLDDVVDALGAGDAATVFGAVDRVVQTGHDPRRFVEDLLERFRDLIIVRAVPENASQIIRGLPEDQLQRMHAQAAGLGQAELSRWADVTNAGLTEMTGATSPRLHLELLCARLLLPASDATERGFNARMDRVERRLAYAGDDLPPAPSGDGAYAHADGSAGSSGASGYEAENSGAGAAAVREALRAARAQKEGGAPDAPSASEAVSAPPAAQEPTVQPASEPAPESAQPPAPADPVAATASAPAAPTPSVPTQEAPPMEDSTGHSPDWGGTWGPVPDAPANPVTEPVSPVQGTPVQPPANVPPFSILPDRAPETEGEGQSSAPAAEPAPIQQNQAMADFAKKVKEEQAAKDRAAAEQAAAQRAAQEKAAAEQRAAQERAAQERAAAEQRAAQQQQQQQQQQQHAPSQVHQAQRSDAPQQHQAPQQPQQQQPPQSPAPQRQPAPQQQRHAPQQGQGPQQGQAPAGTSGGTGSVEMFRRAWPDILEELKSNKKFVWMMVAPNASVTGFDGRTLTVSFAHTGALTAFTARQENVAILGQSVNRVLGVNVELAIAAGGSAPAGGSGPKVDRRPEPAVTQGPAESAPQQHTAPTPSSAPAPGEPGHGTAPIAATEQDAVPPVSQPAAPRPVVQQEAPRLAAEPVRPVSATEQPVQVSAPSPSAPLSDEDPGFGPEPTWDSEPWDDGGGDWDASSVPVPDWEADLGSASAEPALDTDTAAPLHGAGETSRPAAPAPAAPKGYVAPAPSLGDADRPVAPPPGASAATWGMPIAAPSVASSGEPGAPAASAPVANGGKLSRYQRLMNRAAGIADSAPAPAHARITTDPAAGAWGNPDEAPDFARPRPTAPVEDTRPPAPVAPVELDETEFVPSDDDIAIEDSSLIGVPAIERILNGRVIEERDAAGNVIERPNRPR</sequence>
<dbReference type="CDD" id="cd18137">
    <property type="entry name" value="HLD_clamp_pol_III_gamma_tau"/>
    <property type="match status" value="1"/>
</dbReference>
<evidence type="ECO:0000256" key="6">
    <source>
        <dbReference type="ARBA" id="ARBA00022723"/>
    </source>
</evidence>
<evidence type="ECO:0000256" key="5">
    <source>
        <dbReference type="ARBA" id="ARBA00022705"/>
    </source>
</evidence>
<evidence type="ECO:0000313" key="15">
    <source>
        <dbReference type="Proteomes" id="UP001183817"/>
    </source>
</evidence>
<feature type="compositionally biased region" description="Low complexity" evidence="12">
    <location>
        <begin position="690"/>
        <end position="713"/>
    </location>
</feature>
<keyword evidence="6" id="KW-0479">Metal-binding</keyword>
<evidence type="ECO:0000256" key="11">
    <source>
        <dbReference type="ARBA" id="ARBA00049244"/>
    </source>
</evidence>
<dbReference type="PANTHER" id="PTHR11669">
    <property type="entry name" value="REPLICATION FACTOR C / DNA POLYMERASE III GAMMA-TAU SUBUNIT"/>
    <property type="match status" value="1"/>
</dbReference>
<feature type="compositionally biased region" description="Low complexity" evidence="12">
    <location>
        <begin position="466"/>
        <end position="475"/>
    </location>
</feature>
<evidence type="ECO:0000256" key="10">
    <source>
        <dbReference type="ARBA" id="ARBA00022932"/>
    </source>
</evidence>
<dbReference type="SMART" id="SM00382">
    <property type="entry name" value="AAA"/>
    <property type="match status" value="1"/>
</dbReference>
<dbReference type="Pfam" id="PF12169">
    <property type="entry name" value="DNA_pol3_gamma3"/>
    <property type="match status" value="1"/>
</dbReference>
<feature type="region of interest" description="Disordered" evidence="12">
    <location>
        <begin position="388"/>
        <end position="420"/>
    </location>
</feature>
<dbReference type="SUPFAM" id="SSF48019">
    <property type="entry name" value="post-AAA+ oligomerization domain-like"/>
    <property type="match status" value="1"/>
</dbReference>
<keyword evidence="10" id="KW-0239">DNA-directed DNA polymerase</keyword>
<feature type="compositionally biased region" description="Low complexity" evidence="12">
    <location>
        <begin position="397"/>
        <end position="420"/>
    </location>
</feature>
<evidence type="ECO:0000256" key="2">
    <source>
        <dbReference type="ARBA" id="ARBA00012417"/>
    </source>
</evidence>
<keyword evidence="7" id="KW-0547">Nucleotide-binding</keyword>
<feature type="region of interest" description="Disordered" evidence="12">
    <location>
        <begin position="1066"/>
        <end position="1104"/>
    </location>
</feature>
<comment type="catalytic activity">
    <reaction evidence="11">
        <text>DNA(n) + a 2'-deoxyribonucleoside 5'-triphosphate = DNA(n+1) + diphosphate</text>
        <dbReference type="Rhea" id="RHEA:22508"/>
        <dbReference type="Rhea" id="RHEA-COMP:17339"/>
        <dbReference type="Rhea" id="RHEA-COMP:17340"/>
        <dbReference type="ChEBI" id="CHEBI:33019"/>
        <dbReference type="ChEBI" id="CHEBI:61560"/>
        <dbReference type="ChEBI" id="CHEBI:173112"/>
        <dbReference type="EC" id="2.7.7.7"/>
    </reaction>
</comment>
<dbReference type="Pfam" id="PF13177">
    <property type="entry name" value="DNA_pol3_delta2"/>
    <property type="match status" value="1"/>
</dbReference>
<evidence type="ECO:0000259" key="13">
    <source>
        <dbReference type="SMART" id="SM00382"/>
    </source>
</evidence>
<comment type="similarity">
    <text evidence="1">Belongs to the DnaX/STICHEL family.</text>
</comment>
<proteinExistence type="inferred from homology"/>
<keyword evidence="4 14" id="KW-0548">Nucleotidyltransferase</keyword>
<dbReference type="InterPro" id="IPR050238">
    <property type="entry name" value="DNA_Rep/Repair_Clamp_Loader"/>
</dbReference>
<feature type="compositionally biased region" description="Low complexity" evidence="12">
    <location>
        <begin position="665"/>
        <end position="680"/>
    </location>
</feature>
<dbReference type="InterPro" id="IPR045085">
    <property type="entry name" value="HLD_clamp_pol_III_gamma_tau"/>
</dbReference>
<feature type="region of interest" description="Disordered" evidence="12">
    <location>
        <begin position="802"/>
        <end position="1009"/>
    </location>
</feature>
<evidence type="ECO:0000313" key="14">
    <source>
        <dbReference type="EMBL" id="MDR7358143.1"/>
    </source>
</evidence>
<dbReference type="EMBL" id="JAVDYI010000001">
    <property type="protein sequence ID" value="MDR7358143.1"/>
    <property type="molecule type" value="Genomic_DNA"/>
</dbReference>
<reference evidence="14 15" key="1">
    <citation type="submission" date="2023-07" db="EMBL/GenBank/DDBJ databases">
        <title>Sequencing the genomes of 1000 actinobacteria strains.</title>
        <authorList>
            <person name="Klenk H.-P."/>
        </authorList>
    </citation>
    <scope>NUCLEOTIDE SEQUENCE [LARGE SCALE GENOMIC DNA]</scope>
    <source>
        <strain evidence="14 15">DSM 20167</strain>
    </source>
</reference>
<gene>
    <name evidence="14" type="ORF">J2S64_001834</name>
</gene>
<dbReference type="EC" id="2.7.7.7" evidence="2"/>
<comment type="caution">
    <text evidence="14">The sequence shown here is derived from an EMBL/GenBank/DDBJ whole genome shotgun (WGS) entry which is preliminary data.</text>
</comment>
<dbReference type="GO" id="GO:0003887">
    <property type="term" value="F:DNA-directed DNA polymerase activity"/>
    <property type="evidence" value="ECO:0007669"/>
    <property type="project" value="UniProtKB-EC"/>
</dbReference>
<feature type="compositionally biased region" description="Low complexity" evidence="12">
    <location>
        <begin position="483"/>
        <end position="493"/>
    </location>
</feature>
<evidence type="ECO:0000256" key="12">
    <source>
        <dbReference type="SAM" id="MobiDB-lite"/>
    </source>
</evidence>
<keyword evidence="8" id="KW-0862">Zinc</keyword>
<dbReference type="Gene3D" id="1.10.8.60">
    <property type="match status" value="1"/>
</dbReference>
<dbReference type="InterPro" id="IPR022754">
    <property type="entry name" value="DNA_pol_III_gamma-3"/>
</dbReference>
<evidence type="ECO:0000256" key="1">
    <source>
        <dbReference type="ARBA" id="ARBA00006360"/>
    </source>
</evidence>
<name>A0ABU2BHQ8_9MICC</name>
<dbReference type="NCBIfam" id="TIGR02397">
    <property type="entry name" value="dnaX_nterm"/>
    <property type="match status" value="1"/>
</dbReference>
<dbReference type="CDD" id="cd00009">
    <property type="entry name" value="AAA"/>
    <property type="match status" value="1"/>
</dbReference>
<keyword evidence="5" id="KW-0235">DNA replication</keyword>
<dbReference type="Gene3D" id="1.20.272.10">
    <property type="match status" value="1"/>
</dbReference>
<keyword evidence="15" id="KW-1185">Reference proteome</keyword>
<evidence type="ECO:0000256" key="4">
    <source>
        <dbReference type="ARBA" id="ARBA00022695"/>
    </source>
</evidence>
<feature type="compositionally biased region" description="Low complexity" evidence="12">
    <location>
        <begin position="895"/>
        <end position="909"/>
    </location>
</feature>
<dbReference type="InterPro" id="IPR008921">
    <property type="entry name" value="DNA_pol3_clamp-load_cplx_C"/>
</dbReference>
<dbReference type="SUPFAM" id="SSF52540">
    <property type="entry name" value="P-loop containing nucleoside triphosphate hydrolases"/>
    <property type="match status" value="1"/>
</dbReference>
<protein>
    <recommendedName>
        <fullName evidence="2">DNA-directed DNA polymerase</fullName>
        <ecNumber evidence="2">2.7.7.7</ecNumber>
    </recommendedName>
</protein>
<evidence type="ECO:0000256" key="8">
    <source>
        <dbReference type="ARBA" id="ARBA00022833"/>
    </source>
</evidence>
<keyword evidence="9" id="KW-0067">ATP-binding</keyword>
<feature type="region of interest" description="Disordered" evidence="12">
    <location>
        <begin position="434"/>
        <end position="721"/>
    </location>
</feature>
<dbReference type="Gene3D" id="3.40.50.300">
    <property type="entry name" value="P-loop containing nucleotide triphosphate hydrolases"/>
    <property type="match status" value="1"/>
</dbReference>
<dbReference type="PANTHER" id="PTHR11669:SF0">
    <property type="entry name" value="PROTEIN STICHEL-LIKE 2"/>
    <property type="match status" value="1"/>
</dbReference>
<feature type="domain" description="AAA+ ATPase" evidence="13">
    <location>
        <begin position="36"/>
        <end position="184"/>
    </location>
</feature>
<evidence type="ECO:0000256" key="7">
    <source>
        <dbReference type="ARBA" id="ARBA00022741"/>
    </source>
</evidence>
<dbReference type="InterPro" id="IPR003593">
    <property type="entry name" value="AAA+_ATPase"/>
</dbReference>
<accession>A0ABU2BHQ8</accession>
<feature type="compositionally biased region" description="Basic and acidic residues" evidence="12">
    <location>
        <begin position="613"/>
        <end position="635"/>
    </location>
</feature>
<dbReference type="Proteomes" id="UP001183817">
    <property type="component" value="Unassembled WGS sequence"/>
</dbReference>